<dbReference type="InterPro" id="IPR013096">
    <property type="entry name" value="Cupin_2"/>
</dbReference>
<protein>
    <submittedName>
        <fullName evidence="2">Cupin domain-containing protein</fullName>
    </submittedName>
</protein>
<gene>
    <name evidence="2" type="ORF">K7G82_17080</name>
</gene>
<dbReference type="EMBL" id="JAINVV010000008">
    <property type="protein sequence ID" value="MBY8824022.1"/>
    <property type="molecule type" value="Genomic_DNA"/>
</dbReference>
<evidence type="ECO:0000313" key="2">
    <source>
        <dbReference type="EMBL" id="MBY8824022.1"/>
    </source>
</evidence>
<dbReference type="Proteomes" id="UP000706039">
    <property type="component" value="Unassembled WGS sequence"/>
</dbReference>
<dbReference type="Pfam" id="PF07883">
    <property type="entry name" value="Cupin_2"/>
    <property type="match status" value="1"/>
</dbReference>
<dbReference type="InterPro" id="IPR011051">
    <property type="entry name" value="RmlC_Cupin_sf"/>
</dbReference>
<name>A0ABS7PRQ1_9SPHN</name>
<evidence type="ECO:0000313" key="3">
    <source>
        <dbReference type="Proteomes" id="UP000706039"/>
    </source>
</evidence>
<feature type="domain" description="Cupin type-2" evidence="1">
    <location>
        <begin position="40"/>
        <end position="106"/>
    </location>
</feature>
<dbReference type="RefSeq" id="WP_222991120.1">
    <property type="nucleotide sequence ID" value="NZ_JAINVV010000008.1"/>
</dbReference>
<accession>A0ABS7PRQ1</accession>
<dbReference type="Gene3D" id="2.60.120.10">
    <property type="entry name" value="Jelly Rolls"/>
    <property type="match status" value="1"/>
</dbReference>
<dbReference type="InterPro" id="IPR014710">
    <property type="entry name" value="RmlC-like_jellyroll"/>
</dbReference>
<reference evidence="2 3" key="1">
    <citation type="submission" date="2021-08" db="EMBL/GenBank/DDBJ databases">
        <authorList>
            <person name="Tuo L."/>
        </authorList>
    </citation>
    <scope>NUCLEOTIDE SEQUENCE [LARGE SCALE GENOMIC DNA]</scope>
    <source>
        <strain evidence="2 3">JCM 31229</strain>
    </source>
</reference>
<proteinExistence type="predicted"/>
<sequence>MHVTRFAEAREYQAPGHVAMRCLRIQGKDAGPSRAMWFAISTIEPGGGISASTSPLEKVYVVLEGSVEMTSRGESVTLDRWDSCRIAPGADRAVANRSALPATILLAMENDGAAEQPA</sequence>
<keyword evidence="3" id="KW-1185">Reference proteome</keyword>
<dbReference type="CDD" id="cd20299">
    <property type="entry name" value="cupin_YP766765-like"/>
    <property type="match status" value="1"/>
</dbReference>
<dbReference type="SUPFAM" id="SSF51182">
    <property type="entry name" value="RmlC-like cupins"/>
    <property type="match status" value="1"/>
</dbReference>
<comment type="caution">
    <text evidence="2">The sequence shown here is derived from an EMBL/GenBank/DDBJ whole genome shotgun (WGS) entry which is preliminary data.</text>
</comment>
<organism evidence="2 3">
    <name type="scientific">Sphingomonas colocasiae</name>
    <dbReference type="NCBI Taxonomy" id="1848973"/>
    <lineage>
        <taxon>Bacteria</taxon>
        <taxon>Pseudomonadati</taxon>
        <taxon>Pseudomonadota</taxon>
        <taxon>Alphaproteobacteria</taxon>
        <taxon>Sphingomonadales</taxon>
        <taxon>Sphingomonadaceae</taxon>
        <taxon>Sphingomonas</taxon>
    </lineage>
</organism>
<evidence type="ECO:0000259" key="1">
    <source>
        <dbReference type="Pfam" id="PF07883"/>
    </source>
</evidence>